<evidence type="ECO:0000313" key="5">
    <source>
        <dbReference type="EMBL" id="GLV56342.1"/>
    </source>
</evidence>
<keyword evidence="1" id="KW-0489">Methyltransferase</keyword>
<comment type="caution">
    <text evidence="5">The sequence shown here is derived from an EMBL/GenBank/DDBJ whole genome shotgun (WGS) entry which is preliminary data.</text>
</comment>
<evidence type="ECO:0000256" key="1">
    <source>
        <dbReference type="ARBA" id="ARBA00022603"/>
    </source>
</evidence>
<evidence type="ECO:0000259" key="4">
    <source>
        <dbReference type="Pfam" id="PF06634"/>
    </source>
</evidence>
<dbReference type="InterPro" id="IPR012327">
    <property type="entry name" value="MeTrfase_D12"/>
</dbReference>
<sequence length="943" mass="104632">MSYRKKLIEVALPLDAINKAASTEKSIRHGHPSTLHLWWARRPLATCRAVLFASLIDDPSEHPELFPTEEEQDRERKRLFMLIENIADWKNIHDEKLLKAVRAEIDKATNGNPPPVLDPFAGGGSIPLEAQRLGLDVHASDLNPVAVLINKALIEIPPKFANRPPVSLHDKQLLFEQLDSWKGANGLAEDIRYYGKWMRDEAEKCIGNIYPKAKLADGSDATVIAWIWARTVICPNPACNAQMPLVRSFALSKKKGKETWAEPSIDFTATPPSINFTVRTGRGNPPNETVNRQGAKCIACGTTVPFEYVRNEGRSGHMDVQLITIVAEGAGGRAYLSPDAEHVAAAAHAVPAWSLDAALPHNPRDFKTPNYGMRTFGDLFTPRQFVALTTFSDLVQAVHQYVLTDARAAGLPDDDQPLHAGGRGALAYADAVATYLAFAVDRSADFWSTLAVWSSQPKNELVSHTFTRQALPMTWDFAEANPFSGSGGNFEGNLGFIIKVVQASPYDTLPGYAHQRDAVAFANGVAHSLISTDPPYYDNIGYADLSDFFYVWMRRSLVNIYPELFRTMLVPKKQELVATPYRFDGNKHKAQEFFEIGLEKAFTRMHATQHPDYPLTVYYAFKQSETESDEENNDKEATANSASVVSASTGWETMLEGLIRAGFTITGTWPVRTERTGRTISIGTNALASSIVLVCRPRPAEAPIATRREFLGALRKELPEALRNLQHGGIAPVDLAQASIGPGMSIYSRYNQVVESDGTPLRVRMALQIINQELDAALAEQEGDYDRETRWSIAWFEQYGMQEGGYGVAETLSKAKNMSITHLENIKLVASRAGKVRLHKREELPKEWTLRGATVWEVTQRMIYALLDGRGEQGGEIGAASILRQTLSLSESVRDLAYRLYTICERQGWAQEAMAYNALITSWSQITNLAYKEAGATQQESLF</sequence>
<dbReference type="Pfam" id="PF02086">
    <property type="entry name" value="MethyltransfD12"/>
    <property type="match status" value="1"/>
</dbReference>
<dbReference type="RefSeq" id="WP_338251560.1">
    <property type="nucleotide sequence ID" value="NZ_BSRI01000002.1"/>
</dbReference>
<evidence type="ECO:0000256" key="3">
    <source>
        <dbReference type="ARBA" id="ARBA00022691"/>
    </source>
</evidence>
<dbReference type="Proteomes" id="UP001344906">
    <property type="component" value="Unassembled WGS sequence"/>
</dbReference>
<organism evidence="5 6">
    <name type="scientific">Dictyobacter halimunensis</name>
    <dbReference type="NCBI Taxonomy" id="3026934"/>
    <lineage>
        <taxon>Bacteria</taxon>
        <taxon>Bacillati</taxon>
        <taxon>Chloroflexota</taxon>
        <taxon>Ktedonobacteria</taxon>
        <taxon>Ktedonobacterales</taxon>
        <taxon>Dictyobacteraceae</taxon>
        <taxon>Dictyobacter</taxon>
    </lineage>
</organism>
<keyword evidence="2" id="KW-0808">Transferase</keyword>
<protein>
    <recommendedName>
        <fullName evidence="4">DUF1156 domain-containing protein</fullName>
    </recommendedName>
</protein>
<dbReference type="SUPFAM" id="SSF53335">
    <property type="entry name" value="S-adenosyl-L-methionine-dependent methyltransferases"/>
    <property type="match status" value="1"/>
</dbReference>
<evidence type="ECO:0000313" key="6">
    <source>
        <dbReference type="Proteomes" id="UP001344906"/>
    </source>
</evidence>
<gene>
    <name evidence="5" type="ORF">KDH_31830</name>
</gene>
<dbReference type="Pfam" id="PF06634">
    <property type="entry name" value="DUF1156"/>
    <property type="match status" value="1"/>
</dbReference>
<keyword evidence="3" id="KW-0949">S-adenosyl-L-methionine</keyword>
<accession>A0ABQ6FQ44</accession>
<evidence type="ECO:0000256" key="2">
    <source>
        <dbReference type="ARBA" id="ARBA00022679"/>
    </source>
</evidence>
<dbReference type="InterPro" id="IPR029063">
    <property type="entry name" value="SAM-dependent_MTases_sf"/>
</dbReference>
<feature type="domain" description="DUF1156" evidence="4">
    <location>
        <begin position="11"/>
        <end position="81"/>
    </location>
</feature>
<reference evidence="5 6" key="1">
    <citation type="submission" date="2023-02" db="EMBL/GenBank/DDBJ databases">
        <title>Dictyobacter halimunensis sp. nov., a new member of the class Ktedonobacteria from forest soil in a geothermal area.</title>
        <authorList>
            <person name="Rachmania M.K."/>
            <person name="Ningsih F."/>
            <person name="Sakai Y."/>
            <person name="Yabe S."/>
            <person name="Yokota A."/>
            <person name="Sjamsuridzal W."/>
        </authorList>
    </citation>
    <scope>NUCLEOTIDE SEQUENCE [LARGE SCALE GENOMIC DNA]</scope>
    <source>
        <strain evidence="5 6">S3.2.2.5</strain>
    </source>
</reference>
<dbReference type="EMBL" id="BSRI01000002">
    <property type="protein sequence ID" value="GLV56342.1"/>
    <property type="molecule type" value="Genomic_DNA"/>
</dbReference>
<name>A0ABQ6FQ44_9CHLR</name>
<dbReference type="InterPro" id="IPR009537">
    <property type="entry name" value="DUF1156"/>
</dbReference>
<keyword evidence="6" id="KW-1185">Reference proteome</keyword>
<dbReference type="Gene3D" id="3.40.50.150">
    <property type="entry name" value="Vaccinia Virus protein VP39"/>
    <property type="match status" value="1"/>
</dbReference>
<proteinExistence type="predicted"/>